<dbReference type="PROSITE" id="PS51755">
    <property type="entry name" value="OMPR_PHOB"/>
    <property type="match status" value="1"/>
</dbReference>
<dbReference type="SUPFAM" id="SSF52172">
    <property type="entry name" value="CheY-like"/>
    <property type="match status" value="1"/>
</dbReference>
<dbReference type="GO" id="GO:0006355">
    <property type="term" value="P:regulation of DNA-templated transcription"/>
    <property type="evidence" value="ECO:0007669"/>
    <property type="project" value="InterPro"/>
</dbReference>
<dbReference type="SMART" id="SM00862">
    <property type="entry name" value="Trans_reg_C"/>
    <property type="match status" value="1"/>
</dbReference>
<dbReference type="GO" id="GO:0000156">
    <property type="term" value="F:phosphorelay response regulator activity"/>
    <property type="evidence" value="ECO:0007669"/>
    <property type="project" value="TreeGrafter"/>
</dbReference>
<evidence type="ECO:0000256" key="5">
    <source>
        <dbReference type="ARBA" id="ARBA00023163"/>
    </source>
</evidence>
<keyword evidence="2" id="KW-0902">Two-component regulatory system</keyword>
<dbReference type="GO" id="GO:0032993">
    <property type="term" value="C:protein-DNA complex"/>
    <property type="evidence" value="ECO:0007669"/>
    <property type="project" value="TreeGrafter"/>
</dbReference>
<dbReference type="Pfam" id="PF00072">
    <property type="entry name" value="Response_reg"/>
    <property type="match status" value="1"/>
</dbReference>
<dbReference type="OrthoDB" id="9801604at2"/>
<accession>A0A1H3RD68</accession>
<dbReference type="Proteomes" id="UP000199515">
    <property type="component" value="Unassembled WGS sequence"/>
</dbReference>
<sequence>MRLLVVEGEEEIEAIPVDGLRRSGHQVVAVTSGIRALEMQCETDMVLLDLGLADMSGLELCRRMRRACDTPIIAFTERRTETDRVLGLQAGADDCVDKPCGFWELTARIEAVMRRVRGQAELAEPLVVQGALRINTATRGVHLEGNAVEMTRKEFDLLHRLASEPGVVFSRRQLMAEIWGDPMTYTKGTKVSRTVDTHISVLRRKLGSTRWIRTVRGVGFSFAADSDVLSGR</sequence>
<dbReference type="InterPro" id="IPR001789">
    <property type="entry name" value="Sig_transdc_resp-reg_receiver"/>
</dbReference>
<evidence type="ECO:0000313" key="11">
    <source>
        <dbReference type="Proteomes" id="UP000199515"/>
    </source>
</evidence>
<keyword evidence="11" id="KW-1185">Reference proteome</keyword>
<proteinExistence type="predicted"/>
<dbReference type="GO" id="GO:0005829">
    <property type="term" value="C:cytosol"/>
    <property type="evidence" value="ECO:0007669"/>
    <property type="project" value="TreeGrafter"/>
</dbReference>
<evidence type="ECO:0000256" key="2">
    <source>
        <dbReference type="ARBA" id="ARBA00023012"/>
    </source>
</evidence>
<dbReference type="InterPro" id="IPR001867">
    <property type="entry name" value="OmpR/PhoB-type_DNA-bd"/>
</dbReference>
<dbReference type="Gene3D" id="6.10.250.690">
    <property type="match status" value="1"/>
</dbReference>
<protein>
    <submittedName>
        <fullName evidence="10">DNA-binding response regulator, OmpR family, contains REC and winged-helix (WHTH) domain</fullName>
    </submittedName>
</protein>
<feature type="domain" description="OmpR/PhoB-type" evidence="9">
    <location>
        <begin position="123"/>
        <end position="224"/>
    </location>
</feature>
<dbReference type="Pfam" id="PF00486">
    <property type="entry name" value="Trans_reg_C"/>
    <property type="match status" value="1"/>
</dbReference>
<evidence type="ECO:0000256" key="3">
    <source>
        <dbReference type="ARBA" id="ARBA00023015"/>
    </source>
</evidence>
<keyword evidence="5" id="KW-0804">Transcription</keyword>
<evidence type="ECO:0000313" key="10">
    <source>
        <dbReference type="EMBL" id="SDZ23596.1"/>
    </source>
</evidence>
<evidence type="ECO:0000256" key="4">
    <source>
        <dbReference type="ARBA" id="ARBA00023125"/>
    </source>
</evidence>
<dbReference type="InterPro" id="IPR011006">
    <property type="entry name" value="CheY-like_superfamily"/>
</dbReference>
<evidence type="ECO:0000256" key="1">
    <source>
        <dbReference type="ARBA" id="ARBA00022553"/>
    </source>
</evidence>
<reference evidence="10 11" key="1">
    <citation type="submission" date="2016-10" db="EMBL/GenBank/DDBJ databases">
        <authorList>
            <person name="de Groot N.N."/>
        </authorList>
    </citation>
    <scope>NUCLEOTIDE SEQUENCE [LARGE SCALE GENOMIC DNA]</scope>
    <source>
        <strain evidence="10 11">CPCC 202699</strain>
    </source>
</reference>
<feature type="DNA-binding region" description="OmpR/PhoB-type" evidence="7">
    <location>
        <begin position="123"/>
        <end position="224"/>
    </location>
</feature>
<feature type="domain" description="Response regulatory" evidence="8">
    <location>
        <begin position="2"/>
        <end position="113"/>
    </location>
</feature>
<keyword evidence="1 6" id="KW-0597">Phosphoprotein</keyword>
<evidence type="ECO:0000259" key="9">
    <source>
        <dbReference type="PROSITE" id="PS51755"/>
    </source>
</evidence>
<dbReference type="Gene3D" id="3.40.50.2300">
    <property type="match status" value="1"/>
</dbReference>
<dbReference type="Gene3D" id="1.10.10.10">
    <property type="entry name" value="Winged helix-like DNA-binding domain superfamily/Winged helix DNA-binding domain"/>
    <property type="match status" value="1"/>
</dbReference>
<dbReference type="AlphaFoldDB" id="A0A1H3RD68"/>
<name>A0A1H3RD68_9PSEU</name>
<dbReference type="GO" id="GO:0000976">
    <property type="term" value="F:transcription cis-regulatory region binding"/>
    <property type="evidence" value="ECO:0007669"/>
    <property type="project" value="TreeGrafter"/>
</dbReference>
<dbReference type="PROSITE" id="PS50110">
    <property type="entry name" value="RESPONSE_REGULATORY"/>
    <property type="match status" value="1"/>
</dbReference>
<dbReference type="PANTHER" id="PTHR48111">
    <property type="entry name" value="REGULATOR OF RPOS"/>
    <property type="match status" value="1"/>
</dbReference>
<feature type="modified residue" description="4-aspartylphosphate" evidence="6">
    <location>
        <position position="49"/>
    </location>
</feature>
<dbReference type="STRING" id="589385.SAMN05421504_11118"/>
<dbReference type="SMART" id="SM00448">
    <property type="entry name" value="REC"/>
    <property type="match status" value="1"/>
</dbReference>
<dbReference type="EMBL" id="FNON01000011">
    <property type="protein sequence ID" value="SDZ23596.1"/>
    <property type="molecule type" value="Genomic_DNA"/>
</dbReference>
<dbReference type="InterPro" id="IPR036388">
    <property type="entry name" value="WH-like_DNA-bd_sf"/>
</dbReference>
<evidence type="ECO:0000256" key="7">
    <source>
        <dbReference type="PROSITE-ProRule" id="PRU01091"/>
    </source>
</evidence>
<dbReference type="RefSeq" id="WP_091297637.1">
    <property type="nucleotide sequence ID" value="NZ_FNON01000011.1"/>
</dbReference>
<evidence type="ECO:0000259" key="8">
    <source>
        <dbReference type="PROSITE" id="PS50110"/>
    </source>
</evidence>
<dbReference type="InterPro" id="IPR039420">
    <property type="entry name" value="WalR-like"/>
</dbReference>
<dbReference type="CDD" id="cd17574">
    <property type="entry name" value="REC_OmpR"/>
    <property type="match status" value="1"/>
</dbReference>
<keyword evidence="4 7" id="KW-0238">DNA-binding</keyword>
<evidence type="ECO:0000256" key="6">
    <source>
        <dbReference type="PROSITE-ProRule" id="PRU00169"/>
    </source>
</evidence>
<gene>
    <name evidence="10" type="ORF">SAMN05421504_11118</name>
</gene>
<dbReference type="CDD" id="cd00383">
    <property type="entry name" value="trans_reg_C"/>
    <property type="match status" value="1"/>
</dbReference>
<dbReference type="PANTHER" id="PTHR48111:SF1">
    <property type="entry name" value="TWO-COMPONENT RESPONSE REGULATOR ORR33"/>
    <property type="match status" value="1"/>
</dbReference>
<organism evidence="10 11">
    <name type="scientific">Amycolatopsis xylanica</name>
    <dbReference type="NCBI Taxonomy" id="589385"/>
    <lineage>
        <taxon>Bacteria</taxon>
        <taxon>Bacillati</taxon>
        <taxon>Actinomycetota</taxon>
        <taxon>Actinomycetes</taxon>
        <taxon>Pseudonocardiales</taxon>
        <taxon>Pseudonocardiaceae</taxon>
        <taxon>Amycolatopsis</taxon>
    </lineage>
</organism>
<keyword evidence="3" id="KW-0805">Transcription regulation</keyword>